<dbReference type="InterPro" id="IPR012312">
    <property type="entry name" value="Hemerythrin-like"/>
</dbReference>
<evidence type="ECO:0000313" key="2">
    <source>
        <dbReference type="EMBL" id="KKM24053.1"/>
    </source>
</evidence>
<accession>A0A0F9KPT6</accession>
<name>A0A0F9KPT6_9ZZZZ</name>
<dbReference type="AlphaFoldDB" id="A0A0F9KPT6"/>
<protein>
    <recommendedName>
        <fullName evidence="1">Hemerythrin-like domain-containing protein</fullName>
    </recommendedName>
</protein>
<feature type="domain" description="Hemerythrin-like" evidence="1">
    <location>
        <begin position="96"/>
        <end position="217"/>
    </location>
</feature>
<gene>
    <name evidence="2" type="ORF">LCGC14_1609000</name>
</gene>
<organism evidence="2">
    <name type="scientific">marine sediment metagenome</name>
    <dbReference type="NCBI Taxonomy" id="412755"/>
    <lineage>
        <taxon>unclassified sequences</taxon>
        <taxon>metagenomes</taxon>
        <taxon>ecological metagenomes</taxon>
    </lineage>
</organism>
<comment type="caution">
    <text evidence="2">The sequence shown here is derived from an EMBL/GenBank/DDBJ whole genome shotgun (WGS) entry which is preliminary data.</text>
</comment>
<dbReference type="PANTHER" id="PTHR39966">
    <property type="entry name" value="BLL2471 PROTEIN-RELATED"/>
    <property type="match status" value="1"/>
</dbReference>
<dbReference type="GO" id="GO:0005886">
    <property type="term" value="C:plasma membrane"/>
    <property type="evidence" value="ECO:0007669"/>
    <property type="project" value="TreeGrafter"/>
</dbReference>
<proteinExistence type="predicted"/>
<evidence type="ECO:0000259" key="1">
    <source>
        <dbReference type="Pfam" id="PF01814"/>
    </source>
</evidence>
<reference evidence="2" key="1">
    <citation type="journal article" date="2015" name="Nature">
        <title>Complex archaea that bridge the gap between prokaryotes and eukaryotes.</title>
        <authorList>
            <person name="Spang A."/>
            <person name="Saw J.H."/>
            <person name="Jorgensen S.L."/>
            <person name="Zaremba-Niedzwiedzka K."/>
            <person name="Martijn J."/>
            <person name="Lind A.E."/>
            <person name="van Eijk R."/>
            <person name="Schleper C."/>
            <person name="Guy L."/>
            <person name="Ettema T.J."/>
        </authorList>
    </citation>
    <scope>NUCLEOTIDE SEQUENCE</scope>
</reference>
<sequence length="265" mass="31154">MSIEVYLNKGIKEIITEFPNIERVLDEFNIGCGTCGEGLCLLKDVVEIHNVEEEVETELMGRISNIIFPDKKIEFPKRKKRAQSNKEIKYSPPMKKLVEEHVLIKRWLALIPKVIENLDLESEDGLKLINNGIDFIRNYADKYHHAKEEDEAFKYFNENLDIIKVILNDHAKVRSHVKAMLQAIEDKDKKILAEHLKAYSEILPEHIKKEDEILYPWMDRNLSTNQVGQLYTKFNEIDIEYGDAPERHRTFIETLENKFFLKEII</sequence>
<dbReference type="Gene3D" id="1.20.120.520">
    <property type="entry name" value="nmb1532 protein domain like"/>
    <property type="match status" value="1"/>
</dbReference>
<dbReference type="EMBL" id="LAZR01013002">
    <property type="protein sequence ID" value="KKM24053.1"/>
    <property type="molecule type" value="Genomic_DNA"/>
</dbReference>
<dbReference type="Pfam" id="PF01814">
    <property type="entry name" value="Hemerythrin"/>
    <property type="match status" value="1"/>
</dbReference>
<dbReference type="PANTHER" id="PTHR39966:SF1">
    <property type="entry name" value="HEMERYTHRIN-LIKE DOMAIN-CONTAINING PROTEIN"/>
    <property type="match status" value="1"/>
</dbReference>